<dbReference type="PANTHER" id="PTHR32282">
    <property type="entry name" value="BINDING PROTEIN TRANSPEPTIDASE, PUTATIVE-RELATED"/>
    <property type="match status" value="1"/>
</dbReference>
<dbReference type="InterPro" id="IPR001264">
    <property type="entry name" value="Glyco_trans_51"/>
</dbReference>
<keyword evidence="5" id="KW-0328">Glycosyltransferase</keyword>
<comment type="similarity">
    <text evidence="1">In the C-terminal section; belongs to the transpeptidase family.</text>
</comment>
<dbReference type="Pfam" id="PF00905">
    <property type="entry name" value="Transpeptidase"/>
    <property type="match status" value="1"/>
</dbReference>
<keyword evidence="8" id="KW-0133">Cell shape</keyword>
<dbReference type="GO" id="GO:0009252">
    <property type="term" value="P:peptidoglycan biosynthetic process"/>
    <property type="evidence" value="ECO:0007669"/>
    <property type="project" value="UniProtKB-KW"/>
</dbReference>
<keyword evidence="6" id="KW-0808">Transferase</keyword>
<keyword evidence="10" id="KW-0511">Multifunctional enzyme</keyword>
<evidence type="ECO:0000256" key="3">
    <source>
        <dbReference type="ARBA" id="ARBA00022645"/>
    </source>
</evidence>
<protein>
    <submittedName>
        <fullName evidence="17">Membrane carboxypeptidase (Penicillin-binding protein)</fullName>
    </submittedName>
</protein>
<sequence length="709" mass="75810">MSAARVTGLVKLLGLCVVAGVLVAAMMFPVVGGVGLMSNRASESVDQISADLVSVDPPQVTSVLDKNGKVIASLFEQDRTIVRSEDISPNMKAAIVAVEDRRFYDHNGVDWQGIFRAAVDNVVQEGEGGGGSSLTQQYVKNYLAYVVAKTDDEREKATERSIARKLREARIALQLEREVKNKDEILTRYLNIVPFGGQIYGVASAARTYFNTSPKDLTIPQAAFLAGLANQPSRLNPVNNPEGAIKRRNWVIDKMAENKAFPIADPAQLKQQIDNLKAAELGTQNPLRTLSNGCVGTGGGNVNGFFCAYVIDYLQKAGIPLEQIKRGGYTIKTTLDPVATEAAKSAAEGEVSKTTDGIANVIAVVQPGKDKHRVVALAANRDYGTKQDLGQTSYRLPSDVARFGAGSIFKVFTAAAAMEEGKAGINTSIPTPGSYTSTVYKNGGRGYTVKNAGEGYPEAMSLQQALATSPNTGFIWLEERAGLGNVVDMSIKLGLRQSMQGVNNAGTKPNPDSKNRQYKLTQEQLIKQDNSGSFTLGVTPVSPLELANVGATLTSGGVWCPPSPIEQILDRSGKPVPVKEAPCEQVVSPELANSMVQALSKDDQGTGTSAAAARAAGWDRPMLGKTGTTQDHKSAGFLGATPQYSGAVLTFSDSDSPRPICDGNQPYLCRSGNIYGGKVPARTWFEAMKKIHKDKKREELPPPSPRHMS</sequence>
<evidence type="ECO:0000256" key="13">
    <source>
        <dbReference type="ARBA" id="ARBA00049902"/>
    </source>
</evidence>
<feature type="domain" description="Glycosyl transferase family 51" evidence="16">
    <location>
        <begin position="68"/>
        <end position="255"/>
    </location>
</feature>
<dbReference type="eggNOG" id="COG0744">
    <property type="taxonomic scope" value="Bacteria"/>
</dbReference>
<evidence type="ECO:0000313" key="18">
    <source>
        <dbReference type="Proteomes" id="UP000183376"/>
    </source>
</evidence>
<evidence type="ECO:0000256" key="12">
    <source>
        <dbReference type="ARBA" id="ARBA00034000"/>
    </source>
</evidence>
<evidence type="ECO:0000256" key="7">
    <source>
        <dbReference type="ARBA" id="ARBA00022801"/>
    </source>
</evidence>
<evidence type="ECO:0000259" key="16">
    <source>
        <dbReference type="Pfam" id="PF00912"/>
    </source>
</evidence>
<evidence type="ECO:0000259" key="15">
    <source>
        <dbReference type="Pfam" id="PF00905"/>
    </source>
</evidence>
<feature type="transmembrane region" description="Helical" evidence="14">
    <location>
        <begin position="12"/>
        <end position="37"/>
    </location>
</feature>
<organism evidence="17 18">
    <name type="scientific">Allokutzneria albata</name>
    <name type="common">Kibdelosporangium albatum</name>
    <dbReference type="NCBI Taxonomy" id="211114"/>
    <lineage>
        <taxon>Bacteria</taxon>
        <taxon>Bacillati</taxon>
        <taxon>Actinomycetota</taxon>
        <taxon>Actinomycetes</taxon>
        <taxon>Pseudonocardiales</taxon>
        <taxon>Pseudonocardiaceae</taxon>
        <taxon>Allokutzneria</taxon>
    </lineage>
</organism>
<dbReference type="InterPro" id="IPR001460">
    <property type="entry name" value="PCN-bd_Tpept"/>
</dbReference>
<evidence type="ECO:0000256" key="9">
    <source>
        <dbReference type="ARBA" id="ARBA00022984"/>
    </source>
</evidence>
<keyword evidence="14" id="KW-1133">Transmembrane helix</keyword>
<evidence type="ECO:0000256" key="6">
    <source>
        <dbReference type="ARBA" id="ARBA00022679"/>
    </source>
</evidence>
<evidence type="ECO:0000256" key="14">
    <source>
        <dbReference type="SAM" id="Phobius"/>
    </source>
</evidence>
<evidence type="ECO:0000313" key="17">
    <source>
        <dbReference type="EMBL" id="SDM15347.1"/>
    </source>
</evidence>
<evidence type="ECO:0000256" key="2">
    <source>
        <dbReference type="ARBA" id="ARBA00007739"/>
    </source>
</evidence>
<dbReference type="InterPro" id="IPR012338">
    <property type="entry name" value="Beta-lactam/transpept-like"/>
</dbReference>
<keyword evidence="18" id="KW-1185">Reference proteome</keyword>
<dbReference type="FunFam" id="1.10.3810.10:FF:000001">
    <property type="entry name" value="Penicillin-binding protein 1A"/>
    <property type="match status" value="1"/>
</dbReference>
<comment type="catalytic activity">
    <reaction evidence="13">
        <text>[GlcNAc-(1-&gt;4)-Mur2Ac(oyl-L-Ala-gamma-D-Glu-L-Lys-D-Ala-D-Ala)](n)-di-trans,octa-cis-undecaprenyl diphosphate + beta-D-GlcNAc-(1-&gt;4)-Mur2Ac(oyl-L-Ala-gamma-D-Glu-L-Lys-D-Ala-D-Ala)-di-trans,octa-cis-undecaprenyl diphosphate = [GlcNAc-(1-&gt;4)-Mur2Ac(oyl-L-Ala-gamma-D-Glu-L-Lys-D-Ala-D-Ala)](n+1)-di-trans,octa-cis-undecaprenyl diphosphate + di-trans,octa-cis-undecaprenyl diphosphate + H(+)</text>
        <dbReference type="Rhea" id="RHEA:23708"/>
        <dbReference type="Rhea" id="RHEA-COMP:9602"/>
        <dbReference type="Rhea" id="RHEA-COMP:9603"/>
        <dbReference type="ChEBI" id="CHEBI:15378"/>
        <dbReference type="ChEBI" id="CHEBI:58405"/>
        <dbReference type="ChEBI" id="CHEBI:60033"/>
        <dbReference type="ChEBI" id="CHEBI:78435"/>
        <dbReference type="EC" id="2.4.99.28"/>
    </reaction>
</comment>
<keyword evidence="7" id="KW-0378">Hydrolase</keyword>
<dbReference type="GO" id="GO:0006508">
    <property type="term" value="P:proteolysis"/>
    <property type="evidence" value="ECO:0007669"/>
    <property type="project" value="UniProtKB-KW"/>
</dbReference>
<dbReference type="InterPro" id="IPR050396">
    <property type="entry name" value="Glycosyltr_51/Transpeptidase"/>
</dbReference>
<accession>A0A1G9QXL9</accession>
<dbReference type="InterPro" id="IPR023346">
    <property type="entry name" value="Lysozyme-like_dom_sf"/>
</dbReference>
<keyword evidence="4" id="KW-0645">Protease</keyword>
<dbReference type="RefSeq" id="WP_248784750.1">
    <property type="nucleotide sequence ID" value="NZ_JOEF01000022.1"/>
</dbReference>
<dbReference type="AlphaFoldDB" id="A0A1G9QXL9"/>
<feature type="domain" description="Penicillin-binding protein transpeptidase" evidence="15">
    <location>
        <begin position="373"/>
        <end position="633"/>
    </location>
</feature>
<dbReference type="GO" id="GO:0071555">
    <property type="term" value="P:cell wall organization"/>
    <property type="evidence" value="ECO:0007669"/>
    <property type="project" value="UniProtKB-KW"/>
</dbReference>
<dbReference type="Gene3D" id="3.40.710.10">
    <property type="entry name" value="DD-peptidase/beta-lactamase superfamily"/>
    <property type="match status" value="1"/>
</dbReference>
<evidence type="ECO:0000256" key="4">
    <source>
        <dbReference type="ARBA" id="ARBA00022670"/>
    </source>
</evidence>
<keyword evidence="9" id="KW-0573">Peptidoglycan synthesis</keyword>
<dbReference type="GO" id="GO:0008955">
    <property type="term" value="F:peptidoglycan glycosyltransferase activity"/>
    <property type="evidence" value="ECO:0007669"/>
    <property type="project" value="UniProtKB-EC"/>
</dbReference>
<comment type="catalytic activity">
    <reaction evidence="12">
        <text>Preferential cleavage: (Ac)2-L-Lys-D-Ala-|-D-Ala. Also transpeptidation of peptidyl-alanyl moieties that are N-acyl substituents of D-alanine.</text>
        <dbReference type="EC" id="3.4.16.4"/>
    </reaction>
</comment>
<keyword evidence="3 17" id="KW-0121">Carboxypeptidase</keyword>
<name>A0A1G9QXL9_ALLAB</name>
<keyword evidence="11" id="KW-0961">Cell wall biogenesis/degradation</keyword>
<gene>
    <name evidence="17" type="ORF">SAMN04489726_0050</name>
</gene>
<dbReference type="EMBL" id="LT629701">
    <property type="protein sequence ID" value="SDM15347.1"/>
    <property type="molecule type" value="Genomic_DNA"/>
</dbReference>
<dbReference type="Pfam" id="PF00912">
    <property type="entry name" value="Transgly"/>
    <property type="match status" value="1"/>
</dbReference>
<comment type="similarity">
    <text evidence="2">In the N-terminal section; belongs to the glycosyltransferase 51 family.</text>
</comment>
<evidence type="ECO:0000256" key="1">
    <source>
        <dbReference type="ARBA" id="ARBA00007090"/>
    </source>
</evidence>
<dbReference type="GO" id="GO:0008658">
    <property type="term" value="F:penicillin binding"/>
    <property type="evidence" value="ECO:0007669"/>
    <property type="project" value="InterPro"/>
</dbReference>
<dbReference type="Proteomes" id="UP000183376">
    <property type="component" value="Chromosome I"/>
</dbReference>
<dbReference type="InterPro" id="IPR036950">
    <property type="entry name" value="PBP_transglycosylase"/>
</dbReference>
<dbReference type="GO" id="GO:0030288">
    <property type="term" value="C:outer membrane-bounded periplasmic space"/>
    <property type="evidence" value="ECO:0007669"/>
    <property type="project" value="TreeGrafter"/>
</dbReference>
<proteinExistence type="inferred from homology"/>
<reference evidence="17 18" key="1">
    <citation type="submission" date="2016-10" db="EMBL/GenBank/DDBJ databases">
        <authorList>
            <person name="de Groot N.N."/>
        </authorList>
    </citation>
    <scope>NUCLEOTIDE SEQUENCE [LARGE SCALE GENOMIC DNA]</scope>
    <source>
        <strain evidence="17 18">DSM 44149</strain>
    </source>
</reference>
<dbReference type="SUPFAM" id="SSF56601">
    <property type="entry name" value="beta-lactamase/transpeptidase-like"/>
    <property type="match status" value="1"/>
</dbReference>
<dbReference type="STRING" id="211114.SAMN04489726_0050"/>
<evidence type="ECO:0000256" key="10">
    <source>
        <dbReference type="ARBA" id="ARBA00023268"/>
    </source>
</evidence>
<keyword evidence="14" id="KW-0812">Transmembrane</keyword>
<dbReference type="GO" id="GO:0008360">
    <property type="term" value="P:regulation of cell shape"/>
    <property type="evidence" value="ECO:0007669"/>
    <property type="project" value="UniProtKB-KW"/>
</dbReference>
<dbReference type="PANTHER" id="PTHR32282:SF33">
    <property type="entry name" value="PEPTIDOGLYCAN GLYCOSYLTRANSFERASE"/>
    <property type="match status" value="1"/>
</dbReference>
<dbReference type="GO" id="GO:0009002">
    <property type="term" value="F:serine-type D-Ala-D-Ala carboxypeptidase activity"/>
    <property type="evidence" value="ECO:0007669"/>
    <property type="project" value="UniProtKB-EC"/>
</dbReference>
<dbReference type="SUPFAM" id="SSF53955">
    <property type="entry name" value="Lysozyme-like"/>
    <property type="match status" value="1"/>
</dbReference>
<evidence type="ECO:0000256" key="5">
    <source>
        <dbReference type="ARBA" id="ARBA00022676"/>
    </source>
</evidence>
<dbReference type="Gene3D" id="1.10.3810.10">
    <property type="entry name" value="Biosynthetic peptidoglycan transglycosylase-like"/>
    <property type="match status" value="1"/>
</dbReference>
<evidence type="ECO:0000256" key="8">
    <source>
        <dbReference type="ARBA" id="ARBA00022960"/>
    </source>
</evidence>
<evidence type="ECO:0000256" key="11">
    <source>
        <dbReference type="ARBA" id="ARBA00023316"/>
    </source>
</evidence>
<keyword evidence="14" id="KW-0472">Membrane</keyword>